<evidence type="ECO:0000313" key="9">
    <source>
        <dbReference type="Proteomes" id="UP000050795"/>
    </source>
</evidence>
<evidence type="ECO:0000256" key="2">
    <source>
        <dbReference type="ARBA" id="ARBA00022679"/>
    </source>
</evidence>
<evidence type="ECO:0000256" key="1">
    <source>
        <dbReference type="ARBA" id="ARBA00012928"/>
    </source>
</evidence>
<keyword evidence="3 7" id="KW-0479">Metal-binding</keyword>
<dbReference type="InterPro" id="IPR029035">
    <property type="entry name" value="DHS-like_NAD/FAD-binding_dom"/>
</dbReference>
<dbReference type="Gene3D" id="2.20.28.200">
    <property type="match status" value="1"/>
</dbReference>
<feature type="binding site" evidence="7">
    <location>
        <position position="237"/>
    </location>
    <ligand>
        <name>Zn(2+)</name>
        <dbReference type="ChEBI" id="CHEBI:29105"/>
    </ligand>
</feature>
<dbReference type="PANTHER" id="PTHR11085">
    <property type="entry name" value="NAD-DEPENDENT PROTEIN DEACYLASE SIRTUIN-5, MITOCHONDRIAL-RELATED"/>
    <property type="match status" value="1"/>
</dbReference>
<organism evidence="9 10">
    <name type="scientific">Trichobilharzia regenti</name>
    <name type="common">Nasal bird schistosome</name>
    <dbReference type="NCBI Taxonomy" id="157069"/>
    <lineage>
        <taxon>Eukaryota</taxon>
        <taxon>Metazoa</taxon>
        <taxon>Spiralia</taxon>
        <taxon>Lophotrochozoa</taxon>
        <taxon>Platyhelminthes</taxon>
        <taxon>Trematoda</taxon>
        <taxon>Digenea</taxon>
        <taxon>Strigeidida</taxon>
        <taxon>Schistosomatoidea</taxon>
        <taxon>Schistosomatidae</taxon>
        <taxon>Trichobilharzia</taxon>
    </lineage>
</organism>
<reference evidence="10" key="2">
    <citation type="submission" date="2023-11" db="UniProtKB">
        <authorList>
            <consortium name="WormBaseParasite"/>
        </authorList>
    </citation>
    <scope>IDENTIFICATION</scope>
</reference>
<evidence type="ECO:0000259" key="8">
    <source>
        <dbReference type="PROSITE" id="PS50305"/>
    </source>
</evidence>
<feature type="binding site" evidence="7">
    <location>
        <position position="262"/>
    </location>
    <ligand>
        <name>Zn(2+)</name>
        <dbReference type="ChEBI" id="CHEBI:29105"/>
    </ligand>
</feature>
<keyword evidence="5" id="KW-0520">NAD</keyword>
<dbReference type="InterPro" id="IPR003000">
    <property type="entry name" value="Sirtuin"/>
</dbReference>
<reference evidence="9" key="1">
    <citation type="submission" date="2022-06" db="EMBL/GenBank/DDBJ databases">
        <authorList>
            <person name="Berger JAMES D."/>
            <person name="Berger JAMES D."/>
        </authorList>
    </citation>
    <scope>NUCLEOTIDE SEQUENCE [LARGE SCALE GENOMIC DNA]</scope>
</reference>
<dbReference type="GO" id="GO:0046872">
    <property type="term" value="F:metal ion binding"/>
    <property type="evidence" value="ECO:0007669"/>
    <property type="project" value="UniProtKB-KW"/>
</dbReference>
<protein>
    <recommendedName>
        <fullName evidence="1">protein acetyllysine N-acetyltransferase</fullName>
        <ecNumber evidence="1">2.3.1.286</ecNumber>
    </recommendedName>
</protein>
<feature type="active site" description="Proton acceptor" evidence="7">
    <location>
        <position position="229"/>
    </location>
</feature>
<evidence type="ECO:0000256" key="4">
    <source>
        <dbReference type="ARBA" id="ARBA00022833"/>
    </source>
</evidence>
<sequence>MSGVLLILRVVYISCVWYSINNVVASARIRILELPLSGSDLHDSVPEKQVFGSCMLLDHHDKYFFGAIQCCGIERFVEAFSPLASIGAHLRCNTFYMSVDYASKLSYYPNKGVCGIPEIFDDEYQLNLKVDQLVSLVRQSNYVVVHTGAGISTSVGIPDFRGPNGVWTLDKLGKKPKLSVPFEKAVPSLAHRALVELEKYDLIKFLVTQNIDGLHLRSGFPRDRLAILHGDMFLESCRSCGTMYARSTPSETIGLRQTSVSCTYSKPNKRYCRGKLHDTILDWEDDLPELDYNLAIEHSKKADLHICIGSSLQMFPAAGLPLLNLRRTARCRRSNNCSSSDSSDHKKGDFAENISPKLVIVNLQPTKLAKYATLNINARADTVMGILCEKLGISLPPEPKISTDEFYPPTIVLRSIHSTLETPSVWRILPHPNNEHTIQIIEANDHCIKLKLKDEGQGDCLQSATKLDELKCADSLKTPIHLACKAESTL</sequence>
<evidence type="ECO:0000256" key="6">
    <source>
        <dbReference type="ARBA" id="ARBA00038170"/>
    </source>
</evidence>
<dbReference type="WBParaSite" id="TREG1_68640.1">
    <property type="protein sequence ID" value="TREG1_68640.1"/>
    <property type="gene ID" value="TREG1_68640"/>
</dbReference>
<keyword evidence="9" id="KW-1185">Reference proteome</keyword>
<dbReference type="GO" id="GO:0005634">
    <property type="term" value="C:nucleus"/>
    <property type="evidence" value="ECO:0007669"/>
    <property type="project" value="TreeGrafter"/>
</dbReference>
<dbReference type="GO" id="GO:0070403">
    <property type="term" value="F:NAD+ binding"/>
    <property type="evidence" value="ECO:0007669"/>
    <property type="project" value="InterPro"/>
</dbReference>
<comment type="similarity">
    <text evidence="6">Belongs to the sirtuin family. Class IV subfamily.</text>
</comment>
<name>A0AA85K8C1_TRIRE</name>
<dbReference type="EC" id="2.3.1.286" evidence="1"/>
<dbReference type="PANTHER" id="PTHR11085:SF12">
    <property type="entry name" value="NAD-DEPENDENT PROTEIN DEACYLASE SIRTUIN-6"/>
    <property type="match status" value="1"/>
</dbReference>
<evidence type="ECO:0000256" key="5">
    <source>
        <dbReference type="ARBA" id="ARBA00023027"/>
    </source>
</evidence>
<proteinExistence type="inferred from homology"/>
<dbReference type="FunFam" id="3.40.50.1220:FF:000038">
    <property type="entry name" value="NAD-dependent protein deacetylase sirtuin-6 isoform X2"/>
    <property type="match status" value="1"/>
</dbReference>
<dbReference type="Gene3D" id="3.40.50.1220">
    <property type="entry name" value="TPP-binding domain"/>
    <property type="match status" value="1"/>
</dbReference>
<evidence type="ECO:0000256" key="3">
    <source>
        <dbReference type="ARBA" id="ARBA00022723"/>
    </source>
</evidence>
<dbReference type="GO" id="GO:0003714">
    <property type="term" value="F:transcription corepressor activity"/>
    <property type="evidence" value="ECO:0007669"/>
    <property type="project" value="TreeGrafter"/>
</dbReference>
<keyword evidence="2" id="KW-0808">Transferase</keyword>
<dbReference type="AlphaFoldDB" id="A0AA85K8C1"/>
<dbReference type="GO" id="GO:0046969">
    <property type="term" value="F:histone H3K9 deacetylase activity, NAD-dependent"/>
    <property type="evidence" value="ECO:0007669"/>
    <property type="project" value="TreeGrafter"/>
</dbReference>
<keyword evidence="4 7" id="KW-0862">Zinc</keyword>
<feature type="domain" description="Deacetylase sirtuin-type" evidence="8">
    <location>
        <begin position="123"/>
        <end position="394"/>
    </location>
</feature>
<dbReference type="GO" id="GO:0000122">
    <property type="term" value="P:negative regulation of transcription by RNA polymerase II"/>
    <property type="evidence" value="ECO:0007669"/>
    <property type="project" value="TreeGrafter"/>
</dbReference>
<feature type="binding site" evidence="7">
    <location>
        <position position="272"/>
    </location>
    <ligand>
        <name>Zn(2+)</name>
        <dbReference type="ChEBI" id="CHEBI:29105"/>
    </ligand>
</feature>
<accession>A0AA85K8C1</accession>
<dbReference type="PROSITE" id="PS50305">
    <property type="entry name" value="SIRTUIN"/>
    <property type="match status" value="1"/>
</dbReference>
<dbReference type="InterPro" id="IPR050134">
    <property type="entry name" value="NAD-dep_sirtuin_deacylases"/>
</dbReference>
<dbReference type="InterPro" id="IPR026590">
    <property type="entry name" value="Ssirtuin_cat_dom"/>
</dbReference>
<dbReference type="Pfam" id="PF02146">
    <property type="entry name" value="SIR2"/>
    <property type="match status" value="1"/>
</dbReference>
<dbReference type="Proteomes" id="UP000050795">
    <property type="component" value="Unassembled WGS sequence"/>
</dbReference>
<dbReference type="SUPFAM" id="SSF52467">
    <property type="entry name" value="DHS-like NAD/FAD-binding domain"/>
    <property type="match status" value="1"/>
</dbReference>
<evidence type="ECO:0000313" key="10">
    <source>
        <dbReference type="WBParaSite" id="TREG1_68640.1"/>
    </source>
</evidence>
<evidence type="ECO:0000256" key="7">
    <source>
        <dbReference type="PROSITE-ProRule" id="PRU00236"/>
    </source>
</evidence>
<feature type="binding site" evidence="7">
    <location>
        <position position="240"/>
    </location>
    <ligand>
        <name>Zn(2+)</name>
        <dbReference type="ChEBI" id="CHEBI:29105"/>
    </ligand>
</feature>